<dbReference type="CDD" id="cd18793">
    <property type="entry name" value="SF2_C_SNF"/>
    <property type="match status" value="1"/>
</dbReference>
<keyword evidence="1" id="KW-0378">Hydrolase</keyword>
<dbReference type="GO" id="GO:0016787">
    <property type="term" value="F:hydrolase activity"/>
    <property type="evidence" value="ECO:0007669"/>
    <property type="project" value="UniProtKB-KW"/>
</dbReference>
<comment type="caution">
    <text evidence="4">The sequence shown here is derived from an EMBL/GenBank/DDBJ whole genome shotgun (WGS) entry which is preliminary data.</text>
</comment>
<evidence type="ECO:0000313" key="4">
    <source>
        <dbReference type="EMBL" id="EEI94269.1"/>
    </source>
</evidence>
<dbReference type="Gene3D" id="3.40.50.10810">
    <property type="entry name" value="Tandem AAA-ATPase domain"/>
    <property type="match status" value="1"/>
</dbReference>
<evidence type="ECO:0000259" key="3">
    <source>
        <dbReference type="PROSITE" id="PS51194"/>
    </source>
</evidence>
<sequence length="960" mass="111646">MQQTKDNLSYKLVYSLGEHPYLGYLIEPHIVFLNANGSYSLKYKRVFSNTVDEFADKLDETDYKLIKLLDETEQTHVIKRYHKKAVRPIDFFAKIFDKKLYDYIRPKLDNKLLKVLDLIGDKPLFLMSKDGYPAEQQLHIAPLPASVLFHFRRSEEETRYFPTIKYDDNRIEFMFKDAQVIINEQAWLLLGNTLYHFDQAVEGKKLSPFLNKRYISVPRGTEKKYFETFVCGLIEKYHVYAEGFDIKTYQHEATPIIKLVHLNTGSQLQLLFQYGPYLFESGGEHRITVRMTYDESEDLYTFHRIKRSLIWEDKQFALLEKLGLEKIDKLFSNLIPNEHNGGETNTLEWLSRHQEHLLESGFQVIQEESAKRYFIGKTVLDIAVEEDNDWFDVKAVARFGPYEIPFIQLRNNILNNIREFVLPNGEIAIIPEEWFAQYQHLFHFSSTKNELKLNKVHVGVLNDISEHTALTFTRKLEKLADFEEISDVAEPKNFKGQLRPYQKAGYNWFHFLQHYKFGGVLADDMGLGKTIQTLALLQKQKEDAGEDGQPHTSLLILPTSLIYNWQKEASKFAPKLRILLHTGTNRIKDNFSLSHFDLVITTYGIVRSDEQMLEKFYFNYIILDESQNIKNPASKSFKAIKSLKSRHKLALSGTPVENSVSDLWAQMHFTNPGLLGTFTYFQKEFVQPIEKKKDEERAKKLQSIVKPFILRRTKDQVATELPPKTEQIIYCEMTEDQSETYEKVKSEYRNALLNVNTEDKAKTSQITLLQGLTKLRQLANHPKMIDDDFEGNSGKFDLVLETLESVLHVGNKVLIFSQFVKQLSIFRTYFEEKGIQYAYLDGATKNRSEAVAEFQKNKNTKLFLISIKAGGVGLNLIEADYVFILDPWWNPAVEQQAVDRSHRIGQTRSVFIYKFITKDTVEEKILAMQNRKRGIAKSLITTEESFIKSLSQEDLKELLG</sequence>
<dbReference type="SMART" id="SM00490">
    <property type="entry name" value="HELICc"/>
    <property type="match status" value="1"/>
</dbReference>
<dbReference type="HOGENOM" id="CLU_000315_21_3_10"/>
<dbReference type="InterPro" id="IPR038718">
    <property type="entry name" value="SNF2-like_sf"/>
</dbReference>
<dbReference type="PROSITE" id="PS51194">
    <property type="entry name" value="HELICASE_CTER"/>
    <property type="match status" value="1"/>
</dbReference>
<name>C2FRQ4_SPHSI</name>
<dbReference type="InterPro" id="IPR027417">
    <property type="entry name" value="P-loop_NTPase"/>
</dbReference>
<organism evidence="4 5">
    <name type="scientific">Sphingobacterium spiritivorum ATCC 33300</name>
    <dbReference type="NCBI Taxonomy" id="525372"/>
    <lineage>
        <taxon>Bacteria</taxon>
        <taxon>Pseudomonadati</taxon>
        <taxon>Bacteroidota</taxon>
        <taxon>Sphingobacteriia</taxon>
        <taxon>Sphingobacteriales</taxon>
        <taxon>Sphingobacteriaceae</taxon>
        <taxon>Sphingobacterium</taxon>
    </lineage>
</organism>
<dbReference type="Gene3D" id="3.40.50.300">
    <property type="entry name" value="P-loop containing nucleotide triphosphate hydrolases"/>
    <property type="match status" value="1"/>
</dbReference>
<dbReference type="InterPro" id="IPR001650">
    <property type="entry name" value="Helicase_C-like"/>
</dbReference>
<dbReference type="RefSeq" id="WP_003012597.1">
    <property type="nucleotide sequence ID" value="NZ_GG668638.1"/>
</dbReference>
<dbReference type="PANTHER" id="PTHR10799">
    <property type="entry name" value="SNF2/RAD54 HELICASE FAMILY"/>
    <property type="match status" value="1"/>
</dbReference>
<dbReference type="EMBL" id="ACHB01000002">
    <property type="protein sequence ID" value="EEI94269.1"/>
    <property type="molecule type" value="Genomic_DNA"/>
</dbReference>
<dbReference type="InterPro" id="IPR014001">
    <property type="entry name" value="Helicase_ATP-bd"/>
</dbReference>
<protein>
    <submittedName>
        <fullName evidence="4">SNF2 family N-terminal domain protein</fullName>
    </submittedName>
</protein>
<dbReference type="InterPro" id="IPR000330">
    <property type="entry name" value="SNF2_N"/>
</dbReference>
<evidence type="ECO:0000313" key="5">
    <source>
        <dbReference type="Proteomes" id="UP000006241"/>
    </source>
</evidence>
<dbReference type="Pfam" id="PF00271">
    <property type="entry name" value="Helicase_C"/>
    <property type="match status" value="1"/>
</dbReference>
<dbReference type="Pfam" id="PF00176">
    <property type="entry name" value="SNF2-rel_dom"/>
    <property type="match status" value="1"/>
</dbReference>
<dbReference type="SUPFAM" id="SSF52540">
    <property type="entry name" value="P-loop containing nucleoside triphosphate hydrolases"/>
    <property type="match status" value="2"/>
</dbReference>
<reference evidence="4 5" key="1">
    <citation type="submission" date="2009-01" db="EMBL/GenBank/DDBJ databases">
        <authorList>
            <person name="Qin X."/>
            <person name="Bachman B."/>
            <person name="Battles P."/>
            <person name="Bell A."/>
            <person name="Bess C."/>
            <person name="Bickham C."/>
            <person name="Chaboub L."/>
            <person name="Chen D."/>
            <person name="Coyle M."/>
            <person name="Deiros D.R."/>
            <person name="Dinh H."/>
            <person name="Forbes L."/>
            <person name="Fowler G."/>
            <person name="Francisco L."/>
            <person name="Fu Q."/>
            <person name="Gubbala S."/>
            <person name="Hale W."/>
            <person name="Han Y."/>
            <person name="Hemphill L."/>
            <person name="Highlander S.K."/>
            <person name="Hirani K."/>
            <person name="Hogues M."/>
            <person name="Jackson L."/>
            <person name="Jakkamsetti A."/>
            <person name="Javaid M."/>
            <person name="Jiang H."/>
            <person name="Korchina V."/>
            <person name="Kovar C."/>
            <person name="Lara F."/>
            <person name="Lee S."/>
            <person name="Mata R."/>
            <person name="Mathew T."/>
            <person name="Moen C."/>
            <person name="Morales K."/>
            <person name="Munidasa M."/>
            <person name="Nazareth L."/>
            <person name="Ngo R."/>
            <person name="Nguyen L."/>
            <person name="Okwuonu G."/>
            <person name="Ongeri F."/>
            <person name="Patil S."/>
            <person name="Petrosino J."/>
            <person name="Pham C."/>
            <person name="Pham P."/>
            <person name="Pu L.-L."/>
            <person name="Puazo M."/>
            <person name="Raj R."/>
            <person name="Reid J."/>
            <person name="Rouhana J."/>
            <person name="Saada N."/>
            <person name="Shang Y."/>
            <person name="Simmons D."/>
            <person name="Thornton R."/>
            <person name="Warren J."/>
            <person name="Weissenberger G."/>
            <person name="Zhang J."/>
            <person name="Zhang L."/>
            <person name="Zhou C."/>
            <person name="Zhu D."/>
            <person name="Muzny D."/>
            <person name="Worley K."/>
            <person name="Gibbs R."/>
        </authorList>
    </citation>
    <scope>NUCLEOTIDE SEQUENCE [LARGE SCALE GENOMIC DNA]</scope>
    <source>
        <strain evidence="4 5">ATCC 33300</strain>
    </source>
</reference>
<gene>
    <name evidence="4" type="ORF">HMPREF0765_0010</name>
</gene>
<accession>C2FRQ4</accession>
<dbReference type="AlphaFoldDB" id="C2FRQ4"/>
<feature type="domain" description="Helicase ATP-binding" evidence="2">
    <location>
        <begin position="510"/>
        <end position="673"/>
    </location>
</feature>
<dbReference type="GO" id="GO:0005524">
    <property type="term" value="F:ATP binding"/>
    <property type="evidence" value="ECO:0007669"/>
    <property type="project" value="InterPro"/>
</dbReference>
<dbReference type="PROSITE" id="PS51192">
    <property type="entry name" value="HELICASE_ATP_BIND_1"/>
    <property type="match status" value="1"/>
</dbReference>
<proteinExistence type="predicted"/>
<evidence type="ECO:0000259" key="2">
    <source>
        <dbReference type="PROSITE" id="PS51192"/>
    </source>
</evidence>
<feature type="domain" description="Helicase C-terminal" evidence="3">
    <location>
        <begin position="795"/>
        <end position="947"/>
    </location>
</feature>
<dbReference type="Proteomes" id="UP000006241">
    <property type="component" value="Unassembled WGS sequence"/>
</dbReference>
<evidence type="ECO:0000256" key="1">
    <source>
        <dbReference type="ARBA" id="ARBA00022801"/>
    </source>
</evidence>
<dbReference type="SMART" id="SM00487">
    <property type="entry name" value="DEXDc"/>
    <property type="match status" value="1"/>
</dbReference>
<dbReference type="CDD" id="cd18012">
    <property type="entry name" value="DEXQc_arch_SWI2_SNF2"/>
    <property type="match status" value="1"/>
</dbReference>
<dbReference type="InterPro" id="IPR049730">
    <property type="entry name" value="SNF2/RAD54-like_C"/>
</dbReference>